<keyword evidence="2" id="KW-1185">Reference proteome</keyword>
<dbReference type="Pfam" id="PF13279">
    <property type="entry name" value="4HBT_2"/>
    <property type="match status" value="1"/>
</dbReference>
<reference evidence="2" key="1">
    <citation type="submission" date="2016-12" db="EMBL/GenBank/DDBJ databases">
        <title>Comparative genomics of four Isosphaeraceae planctomycetes: a common pool of plasmids and glycoside hydrolase genes.</title>
        <authorList>
            <person name="Ivanova A."/>
        </authorList>
    </citation>
    <scope>NUCLEOTIDE SEQUENCE [LARGE SCALE GENOMIC DNA]</scope>
    <source>
        <strain evidence="2">PX4</strain>
    </source>
</reference>
<evidence type="ECO:0000313" key="1">
    <source>
        <dbReference type="EMBL" id="APW59961.1"/>
    </source>
</evidence>
<dbReference type="EC" id="3.1.2.28" evidence="1"/>
<dbReference type="PANTHER" id="PTHR31793">
    <property type="entry name" value="4-HYDROXYBENZOYL-COA THIOESTERASE FAMILY MEMBER"/>
    <property type="match status" value="1"/>
</dbReference>
<organism evidence="1 2">
    <name type="scientific">Paludisphaera borealis</name>
    <dbReference type="NCBI Taxonomy" id="1387353"/>
    <lineage>
        <taxon>Bacteria</taxon>
        <taxon>Pseudomonadati</taxon>
        <taxon>Planctomycetota</taxon>
        <taxon>Planctomycetia</taxon>
        <taxon>Isosphaerales</taxon>
        <taxon>Isosphaeraceae</taxon>
        <taxon>Paludisphaera</taxon>
    </lineage>
</organism>
<dbReference type="Proteomes" id="UP000186309">
    <property type="component" value="Chromosome"/>
</dbReference>
<dbReference type="KEGG" id="pbor:BSF38_01422"/>
<dbReference type="CDD" id="cd00586">
    <property type="entry name" value="4HBT"/>
    <property type="match status" value="1"/>
</dbReference>
<dbReference type="OrthoDB" id="9799036at2"/>
<protein>
    <submittedName>
        <fullName evidence="1">1,4-dihydroxy-2-naphthoyl-CoA hydrolase</fullName>
        <ecNumber evidence="1">3.1.2.28</ecNumber>
    </submittedName>
</protein>
<dbReference type="InterPro" id="IPR029069">
    <property type="entry name" value="HotDog_dom_sf"/>
</dbReference>
<dbReference type="RefSeq" id="WP_076344273.1">
    <property type="nucleotide sequence ID" value="NZ_CP019082.1"/>
</dbReference>
<dbReference type="SUPFAM" id="SSF54637">
    <property type="entry name" value="Thioesterase/thiol ester dehydrase-isomerase"/>
    <property type="match status" value="1"/>
</dbReference>
<name>A0A1U7CM12_9BACT</name>
<dbReference type="PANTHER" id="PTHR31793:SF40">
    <property type="entry name" value="ACYL-COA THIOESTER HYDROLASE, YBGC_YBAW FAMILY"/>
    <property type="match status" value="1"/>
</dbReference>
<accession>A0A1U7CM12</accession>
<dbReference type="Gene3D" id="3.10.129.10">
    <property type="entry name" value="Hotdog Thioesterase"/>
    <property type="match status" value="1"/>
</dbReference>
<dbReference type="STRING" id="1387353.BSF38_01422"/>
<dbReference type="InterPro" id="IPR050563">
    <property type="entry name" value="4-hydroxybenzoyl-CoA_TE"/>
</dbReference>
<sequence>MNTPTEIDSLLQGFPVVVVQPVQWGEQDAFGHVNNTVYFRWYESSRIAYAQKVGLMELHQTERIGPILASVSTDYRRQITFPDTVHIGARVSRIGRASFSMEHKIFSRSQLALAAEGTSTLVVFNYKTNKPHAMPDAVRRAIENLEGRSLSSD</sequence>
<keyword evidence="1" id="KW-0378">Hydrolase</keyword>
<evidence type="ECO:0000313" key="2">
    <source>
        <dbReference type="Proteomes" id="UP000186309"/>
    </source>
</evidence>
<gene>
    <name evidence="1" type="ORF">BSF38_01422</name>
</gene>
<dbReference type="GO" id="GO:0061522">
    <property type="term" value="F:1,4-dihydroxy-2-naphthoyl-CoA thioesterase activity"/>
    <property type="evidence" value="ECO:0007669"/>
    <property type="project" value="UniProtKB-EC"/>
</dbReference>
<proteinExistence type="predicted"/>
<dbReference type="AlphaFoldDB" id="A0A1U7CM12"/>
<dbReference type="EMBL" id="CP019082">
    <property type="protein sequence ID" value="APW59961.1"/>
    <property type="molecule type" value="Genomic_DNA"/>
</dbReference>
<dbReference type="GO" id="GO:0047617">
    <property type="term" value="F:fatty acyl-CoA hydrolase activity"/>
    <property type="evidence" value="ECO:0007669"/>
    <property type="project" value="TreeGrafter"/>
</dbReference>